<reference evidence="2" key="1">
    <citation type="submission" date="2020-03" db="EMBL/GenBank/DDBJ databases">
        <title>The deep terrestrial virosphere.</title>
        <authorList>
            <person name="Holmfeldt K."/>
            <person name="Nilsson E."/>
            <person name="Simone D."/>
            <person name="Lopez-Fernandez M."/>
            <person name="Wu X."/>
            <person name="de Brujin I."/>
            <person name="Lundin D."/>
            <person name="Andersson A."/>
            <person name="Bertilsson S."/>
            <person name="Dopson M."/>
        </authorList>
    </citation>
    <scope>NUCLEOTIDE SEQUENCE</scope>
    <source>
        <strain evidence="2">TM448A03230</strain>
    </source>
</reference>
<dbReference type="EMBL" id="MT144393">
    <property type="protein sequence ID" value="QJA53100.1"/>
    <property type="molecule type" value="Genomic_DNA"/>
</dbReference>
<evidence type="ECO:0000313" key="2">
    <source>
        <dbReference type="EMBL" id="QJA53100.1"/>
    </source>
</evidence>
<name>A0A6H2A0X0_9ZZZZ</name>
<proteinExistence type="predicted"/>
<keyword evidence="1" id="KW-0175">Coiled coil</keyword>
<feature type="coiled-coil region" evidence="1">
    <location>
        <begin position="187"/>
        <end position="292"/>
    </location>
</feature>
<accession>A0A6H2A0X0</accession>
<gene>
    <name evidence="2" type="ORF">TM448A03230_0012</name>
</gene>
<organism evidence="2">
    <name type="scientific">viral metagenome</name>
    <dbReference type="NCBI Taxonomy" id="1070528"/>
    <lineage>
        <taxon>unclassified sequences</taxon>
        <taxon>metagenomes</taxon>
        <taxon>organismal metagenomes</taxon>
    </lineage>
</organism>
<evidence type="ECO:0000256" key="1">
    <source>
        <dbReference type="SAM" id="Coils"/>
    </source>
</evidence>
<dbReference type="AlphaFoldDB" id="A0A6H2A0X0"/>
<sequence>MALTINSKKEETTEIVKYDLETAILVELDTKYKDFQLDPDNADSKAMLMAGLRDYRNMRLAVVEWHKVQKADIVKIGRALDTEKARVIDLITPGENHLKAIRQAEDDRLADIEKTRVDNIRTMINDIRNMDYKLPELNLKEMQALKKEVESTPILEEEYMEFTGEAMACVHNVLIAINNAIEQRGRFDREEAERKAENERLEKIRKEQAEAQTKIDEANRKAAIAQAKIDAQMAEIQAQKDALEATKRAQEHREQQKEFEKQAVIRAEKEAKEKLEREHEAEIARLEVLGRENKRLEALMLDKDKVLPFCDMLDAIIPPRCKDEKYNIILNLAMKGIYNISGKLREEIENL</sequence>
<protein>
    <submittedName>
        <fullName evidence="2">Uncharacterized protein</fullName>
    </submittedName>
</protein>